<dbReference type="GO" id="GO:0016705">
    <property type="term" value="F:oxidoreductase activity, acting on paired donors, with incorporation or reduction of molecular oxygen"/>
    <property type="evidence" value="ECO:0007669"/>
    <property type="project" value="InterPro"/>
</dbReference>
<dbReference type="Pfam" id="PF00067">
    <property type="entry name" value="p450"/>
    <property type="match status" value="1"/>
</dbReference>
<sequence>MTPPFAQLLPWLHQHNYNFHANPYNFILLALTSFFIFMVLYNRRGGGGGGCGCGGDNETDRAKLPSPPGRLPVLGHLHRLGPLPHRSLRALAQAHGPIMLLHMGRAHDASFSGWPSSGMAHELMYGARDVAFAPYGEYWRQVRRTCVLHLLSLRRVRSLRPVREEESALMVREIARLAELGAEFNVSELVVRLTNDIVCRAAFGRKYGGGGAGAEGGVGAVREALAEFVRLLGTVQIGEFVAGLGGSNGGGEGWIGGWGPPRGRWMGFWRGCWRITVERGGGVMRWTAVIAMMVGVVATTMIDKWTVVISSTCCLRWRKRIRNWGSHLARIASKRLFWTCLQQELILRTRRSNGR</sequence>
<keyword evidence="2" id="KW-0479">Metal-binding</keyword>
<evidence type="ECO:0000256" key="1">
    <source>
        <dbReference type="ARBA" id="ARBA00010617"/>
    </source>
</evidence>
<dbReference type="PANTHER" id="PTHR47955:SF15">
    <property type="entry name" value="CYTOCHROME P450 71A2-LIKE"/>
    <property type="match status" value="1"/>
</dbReference>
<keyword evidence="4" id="KW-0812">Transmembrane</keyword>
<dbReference type="PANTHER" id="PTHR47955">
    <property type="entry name" value="CYTOCHROME P450 FAMILY 71 PROTEIN"/>
    <property type="match status" value="1"/>
</dbReference>
<reference evidence="5" key="1">
    <citation type="submission" date="2020-07" db="EMBL/GenBank/DDBJ databases">
        <authorList>
            <person name="Lin J."/>
        </authorList>
    </citation>
    <scope>NUCLEOTIDE SEQUENCE</scope>
</reference>
<keyword evidence="4" id="KW-0472">Membrane</keyword>
<dbReference type="InterPro" id="IPR036396">
    <property type="entry name" value="Cyt_P450_sf"/>
</dbReference>
<keyword evidence="3" id="KW-0408">Iron</keyword>
<proteinExistence type="inferred from homology"/>
<evidence type="ECO:0000256" key="2">
    <source>
        <dbReference type="ARBA" id="ARBA00022723"/>
    </source>
</evidence>
<accession>A0A6V7QJL8</accession>
<gene>
    <name evidence="5" type="ORF">CB5_LOCUS26575</name>
</gene>
<comment type="similarity">
    <text evidence="1">Belongs to the cytochrome P450 family.</text>
</comment>
<evidence type="ECO:0000256" key="4">
    <source>
        <dbReference type="SAM" id="Phobius"/>
    </source>
</evidence>
<name>A0A6V7QJL8_ANACO</name>
<keyword evidence="4" id="KW-1133">Transmembrane helix</keyword>
<organism evidence="5">
    <name type="scientific">Ananas comosus var. bracteatus</name>
    <name type="common">red pineapple</name>
    <dbReference type="NCBI Taxonomy" id="296719"/>
    <lineage>
        <taxon>Eukaryota</taxon>
        <taxon>Viridiplantae</taxon>
        <taxon>Streptophyta</taxon>
        <taxon>Embryophyta</taxon>
        <taxon>Tracheophyta</taxon>
        <taxon>Spermatophyta</taxon>
        <taxon>Magnoliopsida</taxon>
        <taxon>Liliopsida</taxon>
        <taxon>Poales</taxon>
        <taxon>Bromeliaceae</taxon>
        <taxon>Bromelioideae</taxon>
        <taxon>Ananas</taxon>
    </lineage>
</organism>
<feature type="transmembrane region" description="Helical" evidence="4">
    <location>
        <begin position="24"/>
        <end position="41"/>
    </location>
</feature>
<protein>
    <submittedName>
        <fullName evidence="5">Uncharacterized protein</fullName>
    </submittedName>
</protein>
<dbReference type="Gene3D" id="1.10.630.10">
    <property type="entry name" value="Cytochrome P450"/>
    <property type="match status" value="1"/>
</dbReference>
<dbReference type="AlphaFoldDB" id="A0A6V7QJL8"/>
<dbReference type="GO" id="GO:0004497">
    <property type="term" value="F:monooxygenase activity"/>
    <property type="evidence" value="ECO:0007669"/>
    <property type="project" value="InterPro"/>
</dbReference>
<dbReference type="SUPFAM" id="SSF48264">
    <property type="entry name" value="Cytochrome P450"/>
    <property type="match status" value="1"/>
</dbReference>
<evidence type="ECO:0000256" key="3">
    <source>
        <dbReference type="ARBA" id="ARBA00023004"/>
    </source>
</evidence>
<dbReference type="GO" id="GO:0020037">
    <property type="term" value="F:heme binding"/>
    <property type="evidence" value="ECO:0007669"/>
    <property type="project" value="InterPro"/>
</dbReference>
<evidence type="ECO:0000313" key="5">
    <source>
        <dbReference type="EMBL" id="CAD1843364.1"/>
    </source>
</evidence>
<dbReference type="EMBL" id="LR862136">
    <property type="protein sequence ID" value="CAD1843364.1"/>
    <property type="molecule type" value="Genomic_DNA"/>
</dbReference>
<dbReference type="GO" id="GO:0005506">
    <property type="term" value="F:iron ion binding"/>
    <property type="evidence" value="ECO:0007669"/>
    <property type="project" value="InterPro"/>
</dbReference>
<dbReference type="InterPro" id="IPR001128">
    <property type="entry name" value="Cyt_P450"/>
</dbReference>